<feature type="domain" description="Fibronectin type-III" evidence="1">
    <location>
        <begin position="245"/>
        <end position="336"/>
    </location>
</feature>
<dbReference type="InterPro" id="IPR050708">
    <property type="entry name" value="T6SS_VgrG/RHS"/>
</dbReference>
<dbReference type="InterPro" id="IPR036116">
    <property type="entry name" value="FN3_sf"/>
</dbReference>
<dbReference type="InterPro" id="IPR003961">
    <property type="entry name" value="FN3_dom"/>
</dbReference>
<dbReference type="InterPro" id="IPR022385">
    <property type="entry name" value="Rhs_assc_core"/>
</dbReference>
<dbReference type="Gene3D" id="2.180.10.10">
    <property type="entry name" value="RHS repeat-associated core"/>
    <property type="match status" value="1"/>
</dbReference>
<dbReference type="SUPFAM" id="SSF51294">
    <property type="entry name" value="Hedgehog/intein (Hint) domain"/>
    <property type="match status" value="1"/>
</dbReference>
<dbReference type="GO" id="GO:0016539">
    <property type="term" value="P:intein-mediated protein splicing"/>
    <property type="evidence" value="ECO:0007669"/>
    <property type="project" value="InterPro"/>
</dbReference>
<sequence length="1013" mass="104734">MVTSRLGTKDTQMKNDHLGWPWAIPSNISKRGRRVVAPLAVAIGLACGLSSSGAFAQTGGEIVGSGATSSGPVDLTALGTSDWAHWPGYDHKATGGGKISNYTLVGGGSLNTAGGAATTATWSDGAPTSSDSGNSGDIWTFNTGAGFNITAPADTTTRTLTVYLGGWKSTGSFTAHLSDGSAVDYTDASFTNQTGVYYCAYTLNYHAASANQTLSVTWSVQEGFDSPYANVAIQAATLSGAAVSAPSAPGSLSASGGNGQVGLSWGVVTGATVYKVKRSTTSGGPYSQIGGNVSTTSYTDSQVTNGTPYYYVVSAANEGGESANSTEATASPVGPPATPTSLTATPGYSLSALSWNASGGASSYSILRGSAPGGPYSGVGTSTATTFRDTSVNAGTTYYYVVKASSAQGDSNNSNESSCVPLASPSGPTGLAVTPGNAQVHVAWAPVTDAIGYNIKRATASEGPYSTISLGSTTTSFNDSAVSNGTTYYYVVSAIFSQGETLPSIDAAATPLAPASSLVASPSMEYSSDGLLTKKVAGGNTTYLLYDGSNLVCEMNSSGAIGAVTTSTSNGVSSRHTASASSYYMYDPQGNTVQRLDQNSTTLASYMYDAYGARAGTDNSDDPYSNFGGQWGYYYDSASGQEIVGSRFYSPQDGRFLTRDGIGYAGGINLYSYVGNNPVNRIDPTGHFWWIVAGAVLGAGGNLVYQMYTNPCGDIDWVQVLNWGAMGATAAAGLPEADILAAPAAEGGLEAAGADMAPGLEKALGKDLPELAEGTGCFVAGTPVQMADGGFMAIEQVKIGDFVVSRDRATGKTASQRVSDTIVHKNVATIELRFSNGETLVTTGPHPFYVQGRGFIKAGDLAVGDVIVTRSKSNTIIKSIKRLARSTVYNFTVENFHTYFVGKADGGIWVHNTTADCLKLYRGGDSLEVRPNVDVRINRATGMVKPGRGMSVNTNPLNKNVANRGAHMLGDIPKGLKAIQHGDDLGHYEIAPEVEMSLEQYQQLLNMIELTPL</sequence>
<organism evidence="2 3">
    <name type="scientific">Capsulimonas corticalis</name>
    <dbReference type="NCBI Taxonomy" id="2219043"/>
    <lineage>
        <taxon>Bacteria</taxon>
        <taxon>Bacillati</taxon>
        <taxon>Armatimonadota</taxon>
        <taxon>Armatimonadia</taxon>
        <taxon>Capsulimonadales</taxon>
        <taxon>Capsulimonadaceae</taxon>
        <taxon>Capsulimonas</taxon>
    </lineage>
</organism>
<dbReference type="Gene3D" id="2.60.40.10">
    <property type="entry name" value="Immunoglobulins"/>
    <property type="match status" value="3"/>
</dbReference>
<dbReference type="PANTHER" id="PTHR32305:SF15">
    <property type="entry name" value="PROTEIN RHSA-RELATED"/>
    <property type="match status" value="1"/>
</dbReference>
<name>A0A402CWK2_9BACT</name>
<dbReference type="EMBL" id="AP025739">
    <property type="protein sequence ID" value="BDI34176.1"/>
    <property type="molecule type" value="Genomic_DNA"/>
</dbReference>
<dbReference type="Proteomes" id="UP000287394">
    <property type="component" value="Chromosome"/>
</dbReference>
<dbReference type="Gene3D" id="2.170.16.10">
    <property type="entry name" value="Hedgehog/Intein (Hint) domain"/>
    <property type="match status" value="1"/>
</dbReference>
<dbReference type="InterPro" id="IPR036844">
    <property type="entry name" value="Hint_dom_sf"/>
</dbReference>
<feature type="domain" description="Fibronectin type-III" evidence="1">
    <location>
        <begin position="424"/>
        <end position="515"/>
    </location>
</feature>
<dbReference type="InterPro" id="IPR030934">
    <property type="entry name" value="Intein_C"/>
</dbReference>
<evidence type="ECO:0000313" key="3">
    <source>
        <dbReference type="Proteomes" id="UP000287394"/>
    </source>
</evidence>
<dbReference type="Pfam" id="PF07591">
    <property type="entry name" value="PT-HINT"/>
    <property type="match status" value="1"/>
</dbReference>
<gene>
    <name evidence="2" type="ORF">CCAX7_62270</name>
</gene>
<dbReference type="OrthoDB" id="41445at2"/>
<keyword evidence="3" id="KW-1185">Reference proteome</keyword>
<evidence type="ECO:0000259" key="1">
    <source>
        <dbReference type="PROSITE" id="PS50853"/>
    </source>
</evidence>
<accession>A0A402CWK2</accession>
<dbReference type="InterPro" id="IPR013783">
    <property type="entry name" value="Ig-like_fold"/>
</dbReference>
<dbReference type="AlphaFoldDB" id="A0A402CWK2"/>
<dbReference type="CDD" id="cd00063">
    <property type="entry name" value="FN3"/>
    <property type="match status" value="3"/>
</dbReference>
<dbReference type="SMART" id="SM00306">
    <property type="entry name" value="HintN"/>
    <property type="match status" value="1"/>
</dbReference>
<dbReference type="PROSITE" id="PS50853">
    <property type="entry name" value="FN3"/>
    <property type="match status" value="2"/>
</dbReference>
<dbReference type="CDD" id="cd00081">
    <property type="entry name" value="Hint"/>
    <property type="match status" value="1"/>
</dbReference>
<dbReference type="InterPro" id="IPR003587">
    <property type="entry name" value="Hint_dom_N"/>
</dbReference>
<dbReference type="NCBIfam" id="TIGR03696">
    <property type="entry name" value="Rhs_assc_core"/>
    <property type="match status" value="1"/>
</dbReference>
<dbReference type="NCBIfam" id="TIGR01443">
    <property type="entry name" value="intein_Cterm"/>
    <property type="match status" value="1"/>
</dbReference>
<dbReference type="PANTHER" id="PTHR32305">
    <property type="match status" value="1"/>
</dbReference>
<dbReference type="SMART" id="SM00060">
    <property type="entry name" value="FN3"/>
    <property type="match status" value="3"/>
</dbReference>
<evidence type="ECO:0000313" key="2">
    <source>
        <dbReference type="EMBL" id="BDI34176.1"/>
    </source>
</evidence>
<dbReference type="PROSITE" id="PS50817">
    <property type="entry name" value="INTEIN_N_TER"/>
    <property type="match status" value="1"/>
</dbReference>
<proteinExistence type="predicted"/>
<protein>
    <recommendedName>
        <fullName evidence="1">Fibronectin type-III domain-containing protein</fullName>
    </recommendedName>
</protein>
<dbReference type="KEGG" id="ccot:CCAX7_62270"/>
<reference evidence="2 3" key="1">
    <citation type="journal article" date="2019" name="Int. J. Syst. Evol. Microbiol.">
        <title>Capsulimonas corticalis gen. nov., sp. nov., an aerobic capsulated bacterium, of a novel bacterial order, Capsulimonadales ord. nov., of the class Armatimonadia of the phylum Armatimonadetes.</title>
        <authorList>
            <person name="Li J."/>
            <person name="Kudo C."/>
            <person name="Tonouchi A."/>
        </authorList>
    </citation>
    <scope>NUCLEOTIDE SEQUENCE [LARGE SCALE GENOMIC DNA]</scope>
    <source>
        <strain evidence="2 3">AX-7</strain>
    </source>
</reference>
<dbReference type="PROSITE" id="PS50818">
    <property type="entry name" value="INTEIN_C_TER"/>
    <property type="match status" value="1"/>
</dbReference>
<dbReference type="SUPFAM" id="SSF49265">
    <property type="entry name" value="Fibronectin type III"/>
    <property type="match status" value="2"/>
</dbReference>
<dbReference type="InterPro" id="IPR006141">
    <property type="entry name" value="Intein_N"/>
</dbReference>